<comment type="caution">
    <text evidence="4">The sequence shown here is derived from an EMBL/GenBank/DDBJ whole genome shotgun (WGS) entry which is preliminary data.</text>
</comment>
<feature type="transmembrane region" description="Helical" evidence="2">
    <location>
        <begin position="66"/>
        <end position="84"/>
    </location>
</feature>
<protein>
    <submittedName>
        <fullName evidence="4">VWA domain-containing protein</fullName>
    </submittedName>
</protein>
<dbReference type="InterPro" id="IPR029062">
    <property type="entry name" value="Class_I_gatase-like"/>
</dbReference>
<feature type="compositionally biased region" description="Gly residues" evidence="1">
    <location>
        <begin position="1022"/>
        <end position="1033"/>
    </location>
</feature>
<dbReference type="InterPro" id="IPR036465">
    <property type="entry name" value="vWFA_dom_sf"/>
</dbReference>
<evidence type="ECO:0000313" key="5">
    <source>
        <dbReference type="Proteomes" id="UP001217485"/>
    </source>
</evidence>
<dbReference type="SUPFAM" id="SSF53300">
    <property type="entry name" value="vWA-like"/>
    <property type="match status" value="2"/>
</dbReference>
<reference evidence="4 5" key="1">
    <citation type="submission" date="2023-01" db="EMBL/GenBank/DDBJ databases">
        <title>Minimal conservation of predation-associated metabolite biosynthetic gene clusters underscores biosynthetic potential of Myxococcota including descriptions for ten novel species: Archangium lansinium sp. nov., Myxococcus landrumus sp. nov., Nannocystis bai.</title>
        <authorList>
            <person name="Ahearne A."/>
            <person name="Stevens C."/>
            <person name="Dowd S."/>
        </authorList>
    </citation>
    <scope>NUCLEOTIDE SEQUENCE [LARGE SCALE GENOMIC DNA]</scope>
    <source>
        <strain evidence="4 5">WIWO2</strain>
    </source>
</reference>
<feature type="compositionally biased region" description="Pro residues" evidence="1">
    <location>
        <begin position="1005"/>
        <end position="1021"/>
    </location>
</feature>
<feature type="transmembrane region" description="Helical" evidence="2">
    <location>
        <begin position="32"/>
        <end position="54"/>
    </location>
</feature>
<feature type="region of interest" description="Disordered" evidence="1">
    <location>
        <begin position="923"/>
        <end position="1053"/>
    </location>
</feature>
<proteinExistence type="predicted"/>
<dbReference type="Gene3D" id="3.40.50.880">
    <property type="match status" value="2"/>
</dbReference>
<dbReference type="PANTHER" id="PTHR37947">
    <property type="entry name" value="BLL2462 PROTEIN"/>
    <property type="match status" value="1"/>
</dbReference>
<keyword evidence="2" id="KW-0472">Membrane</keyword>
<feature type="compositionally biased region" description="Low complexity" evidence="1">
    <location>
        <begin position="977"/>
        <end position="1002"/>
    </location>
</feature>
<evidence type="ECO:0000259" key="3">
    <source>
        <dbReference type="PROSITE" id="PS50234"/>
    </source>
</evidence>
<sequence>MVAGALPALYVGLVWCGLLPDAYLRLARPWGALLALGATSFIALRYLALALASAHARRQGAWRSRLGDLLAPFAAFAAAMAAAGPELGRPLDRLTVLVAIDRSRSIDLVPSADRRVAQELSVAELGMREDDRIATIAFAAGAATEDPPRPRSQLAAPQRVALGRDGTDLAAGIRRALAEVPPDSAARVVLLSDGVATRGDTMAAAAAAVAAGLPVDVIPLEQRLVPDVRVVALRAPARADEGEALDLRLVTSSPSPAEVEIRLRRDGELIARTEASIAAGEDVLRIREKAPGPGLHRYDVEITAKDPRLDESAEDNAASAFLRVRGAAAALVLEGDAGQGAFIARALADGAFRVDEGGLSRVPADLGELAGYDVVVLSDIRASDLSPGQIDALASYVRDLGGGLILMGGDRSMGPGGYARTPLEEISPVAFDLKQERRRASLAEVIGIDISGSMAATAGAHTKLELANEAAARSASLLGAGDRLGVAHVDTAVRWSVPLGPVTNGAAIDKAIRAVGPGGGGIYVDITLEAAYQALDRDTSSLKHVLLFADGSDAENMGPCRAMVEAAMRRGTTTSVVALGQGNDVPELEALSRIGGGRFYLVEDATRLPAVFTQETIMAAKSAIVEEPFRVALGAPSSITAGVPFGEAPALGGYVVTVPKSRSTVLLSGPEGDPVLAVWSAGLGRAAAFTSDLKGRWGAAWTRWPGAARMIAQAARDVTRKEEDPRVRLEADASGGELSVRASVIGDDGRAQSFRRLVVHVAGPDGFSRELPLEATGAGAYTAKLPLSRPGTYVAVARDELTGEAVGTTGAAMTAGEELRPTGSDLSLLGRIAEFTGGKRRDTLAGIFEDRASKRFAYRNATPSLVFFAALALLLAVAARRLALPEAAAAWIARAGERLRAARWEAATEPAGAGATVGALLSARERGRAQREGTEAGPKLRDDGRGEGAQASPAPRAGERGDGAQAGAMPGRTAPLAGTMPGRTAPPAGAPGRQPGSAASGPQPGSWPRPEPAVGPQPAPPGGGHATGAGGAAPEGRPLTAAEKILARRRGRR</sequence>
<dbReference type="InterPro" id="IPR002035">
    <property type="entry name" value="VWF_A"/>
</dbReference>
<dbReference type="Proteomes" id="UP001217485">
    <property type="component" value="Unassembled WGS sequence"/>
</dbReference>
<dbReference type="PROSITE" id="PS50234">
    <property type="entry name" value="VWFA"/>
    <property type="match status" value="1"/>
</dbReference>
<evidence type="ECO:0000313" key="4">
    <source>
        <dbReference type="EMBL" id="MDC0680535.1"/>
    </source>
</evidence>
<dbReference type="SUPFAM" id="SSF52317">
    <property type="entry name" value="Class I glutamine amidotransferase-like"/>
    <property type="match status" value="1"/>
</dbReference>
<feature type="compositionally biased region" description="Basic and acidic residues" evidence="1">
    <location>
        <begin position="923"/>
        <end position="946"/>
    </location>
</feature>
<organism evidence="4 5">
    <name type="scientific">Sorangium atrum</name>
    <dbReference type="NCBI Taxonomy" id="2995308"/>
    <lineage>
        <taxon>Bacteria</taxon>
        <taxon>Pseudomonadati</taxon>
        <taxon>Myxococcota</taxon>
        <taxon>Polyangia</taxon>
        <taxon>Polyangiales</taxon>
        <taxon>Polyangiaceae</taxon>
        <taxon>Sorangium</taxon>
    </lineage>
</organism>
<evidence type="ECO:0000256" key="2">
    <source>
        <dbReference type="SAM" id="Phobius"/>
    </source>
</evidence>
<gene>
    <name evidence="4" type="ORF">POL72_22545</name>
</gene>
<dbReference type="RefSeq" id="WP_272097567.1">
    <property type="nucleotide sequence ID" value="NZ_JAQNDK010000002.1"/>
</dbReference>
<accession>A0ABT5C297</accession>
<keyword evidence="5" id="KW-1185">Reference proteome</keyword>
<dbReference type="PANTHER" id="PTHR37947:SF2">
    <property type="entry name" value="VON WILLEBRAND FACTOR TYPE A"/>
    <property type="match status" value="1"/>
</dbReference>
<name>A0ABT5C297_9BACT</name>
<dbReference type="Pfam" id="PF13519">
    <property type="entry name" value="VWA_2"/>
    <property type="match status" value="1"/>
</dbReference>
<keyword evidence="2" id="KW-0812">Transmembrane</keyword>
<dbReference type="SMART" id="SM00327">
    <property type="entry name" value="VWA"/>
    <property type="match status" value="2"/>
</dbReference>
<feature type="domain" description="VWFA" evidence="3">
    <location>
        <begin position="443"/>
        <end position="617"/>
    </location>
</feature>
<dbReference type="EMBL" id="JAQNDK010000002">
    <property type="protein sequence ID" value="MDC0680535.1"/>
    <property type="molecule type" value="Genomic_DNA"/>
</dbReference>
<keyword evidence="2" id="KW-1133">Transmembrane helix</keyword>
<dbReference type="Pfam" id="PF13768">
    <property type="entry name" value="VWA_3"/>
    <property type="match status" value="1"/>
</dbReference>
<dbReference type="Gene3D" id="3.40.50.410">
    <property type="entry name" value="von Willebrand factor, type A domain"/>
    <property type="match status" value="1"/>
</dbReference>
<evidence type="ECO:0000256" key="1">
    <source>
        <dbReference type="SAM" id="MobiDB-lite"/>
    </source>
</evidence>